<dbReference type="PIRSF" id="PIRSF021603">
    <property type="entry name" value="UCP21603_acetyltransf"/>
    <property type="match status" value="1"/>
</dbReference>
<dbReference type="InterPro" id="IPR025289">
    <property type="entry name" value="DUF4081"/>
</dbReference>
<accession>A0AB39L7B7</accession>
<dbReference type="InterPro" id="IPR016794">
    <property type="entry name" value="UCP21603_acetyltransf"/>
</dbReference>
<keyword evidence="3" id="KW-0012">Acyltransferase</keyword>
<dbReference type="InterPro" id="IPR000182">
    <property type="entry name" value="GNAT_dom"/>
</dbReference>
<dbReference type="EC" id="2.3.1.-" evidence="3"/>
<dbReference type="GO" id="GO:0016747">
    <property type="term" value="F:acyltransferase activity, transferring groups other than amino-acyl groups"/>
    <property type="evidence" value="ECO:0007669"/>
    <property type="project" value="InterPro"/>
</dbReference>
<evidence type="ECO:0000256" key="1">
    <source>
        <dbReference type="SAM" id="MobiDB-lite"/>
    </source>
</evidence>
<dbReference type="Pfam" id="PF13312">
    <property type="entry name" value="DUF4081"/>
    <property type="match status" value="1"/>
</dbReference>
<organism evidence="3">
    <name type="scientific">Sinomonas puerhi</name>
    <dbReference type="NCBI Taxonomy" id="3238584"/>
    <lineage>
        <taxon>Bacteria</taxon>
        <taxon>Bacillati</taxon>
        <taxon>Actinomycetota</taxon>
        <taxon>Actinomycetes</taxon>
        <taxon>Micrococcales</taxon>
        <taxon>Micrococcaceae</taxon>
        <taxon>Sinomonas</taxon>
    </lineage>
</organism>
<dbReference type="KEGG" id="spue:AB5L97_07255"/>
<gene>
    <name evidence="3" type="ORF">AB5L97_07255</name>
</gene>
<sequence>MEKILSKAAPWSPSRSRPAGRAVRRLTDDDTIALAELAAADPVANVFVASHLAAHGTAAVTGTGAEIIGTFDGDGRLASACWLGANIVPVGVPVAHAPAYADVIRHSRRRFASIFGPADAALAIFAELAGPAARDIRRDQPLLAMEGPPAVPADPQVRVTTLDDFDAVAPACVSMFEEEVGYSPVAGGSDNYYRRVRQLIAEGHSFASFDAQGEVVFKAELGAVSPAASQIQGVWVRPSHRGEGLSHGGMAAIVEQAQRFAPIVSLYVNDYNHKARASYRRVGFEQVGTFATVLF</sequence>
<evidence type="ECO:0000313" key="3">
    <source>
        <dbReference type="EMBL" id="XDP46791.1"/>
    </source>
</evidence>
<name>A0AB39L7B7_9MICC</name>
<proteinExistence type="predicted"/>
<dbReference type="EMBL" id="CP163302">
    <property type="protein sequence ID" value="XDP46791.1"/>
    <property type="molecule type" value="Genomic_DNA"/>
</dbReference>
<dbReference type="Pfam" id="PF00583">
    <property type="entry name" value="Acetyltransf_1"/>
    <property type="match status" value="1"/>
</dbReference>
<dbReference type="AlphaFoldDB" id="A0AB39L7B7"/>
<protein>
    <submittedName>
        <fullName evidence="3">GNAT family N-acetyltransferase</fullName>
        <ecNumber evidence="3">2.3.1.-</ecNumber>
    </submittedName>
</protein>
<dbReference type="SUPFAM" id="SSF55729">
    <property type="entry name" value="Acyl-CoA N-acyltransferases (Nat)"/>
    <property type="match status" value="1"/>
</dbReference>
<dbReference type="InterPro" id="IPR016181">
    <property type="entry name" value="Acyl_CoA_acyltransferase"/>
</dbReference>
<feature type="region of interest" description="Disordered" evidence="1">
    <location>
        <begin position="1"/>
        <end position="22"/>
    </location>
</feature>
<reference evidence="3" key="1">
    <citation type="submission" date="2024-07" db="EMBL/GenBank/DDBJ databases">
        <authorList>
            <person name="fu j."/>
        </authorList>
    </citation>
    <scope>NUCLEOTIDE SEQUENCE</scope>
    <source>
        <strain evidence="3">P10A9</strain>
    </source>
</reference>
<dbReference type="Gene3D" id="3.40.630.30">
    <property type="match status" value="1"/>
</dbReference>
<keyword evidence="3" id="KW-0808">Transferase</keyword>
<dbReference type="PROSITE" id="PS51186">
    <property type="entry name" value="GNAT"/>
    <property type="match status" value="1"/>
</dbReference>
<feature type="domain" description="N-acetyltransferase" evidence="2">
    <location>
        <begin position="157"/>
        <end position="295"/>
    </location>
</feature>
<evidence type="ECO:0000259" key="2">
    <source>
        <dbReference type="PROSITE" id="PS51186"/>
    </source>
</evidence>
<dbReference type="RefSeq" id="WP_369047028.1">
    <property type="nucleotide sequence ID" value="NZ_CP163302.1"/>
</dbReference>